<dbReference type="InParanoid" id="A0A0C2X574"/>
<dbReference type="HOGENOM" id="CLU_2941249_0_0_1"/>
<name>A0A0C2X574_AMAMK</name>
<sequence>MDFLECPFFFYLYLDSAALLQCLCFPMSRAIAVLTKLILGSGYTRLQLPHGAENGIRSWF</sequence>
<gene>
    <name evidence="1" type="ORF">M378DRAFT_586007</name>
</gene>
<reference evidence="1 2" key="1">
    <citation type="submission" date="2014-04" db="EMBL/GenBank/DDBJ databases">
        <title>Evolutionary Origins and Diversification of the Mycorrhizal Mutualists.</title>
        <authorList>
            <consortium name="DOE Joint Genome Institute"/>
            <consortium name="Mycorrhizal Genomics Consortium"/>
            <person name="Kohler A."/>
            <person name="Kuo A."/>
            <person name="Nagy L.G."/>
            <person name="Floudas D."/>
            <person name="Copeland A."/>
            <person name="Barry K.W."/>
            <person name="Cichocki N."/>
            <person name="Veneault-Fourrey C."/>
            <person name="LaButti K."/>
            <person name="Lindquist E.A."/>
            <person name="Lipzen A."/>
            <person name="Lundell T."/>
            <person name="Morin E."/>
            <person name="Murat C."/>
            <person name="Riley R."/>
            <person name="Ohm R."/>
            <person name="Sun H."/>
            <person name="Tunlid A."/>
            <person name="Henrissat B."/>
            <person name="Grigoriev I.V."/>
            <person name="Hibbett D.S."/>
            <person name="Martin F."/>
        </authorList>
    </citation>
    <scope>NUCLEOTIDE SEQUENCE [LARGE SCALE GENOMIC DNA]</scope>
    <source>
        <strain evidence="1 2">Koide BX008</strain>
    </source>
</reference>
<proteinExistence type="predicted"/>
<accession>A0A0C2X574</accession>
<dbReference type="AlphaFoldDB" id="A0A0C2X574"/>
<protein>
    <submittedName>
        <fullName evidence="1">Uncharacterized protein</fullName>
    </submittedName>
</protein>
<evidence type="ECO:0000313" key="2">
    <source>
        <dbReference type="Proteomes" id="UP000054549"/>
    </source>
</evidence>
<organism evidence="1 2">
    <name type="scientific">Amanita muscaria (strain Koide BX008)</name>
    <dbReference type="NCBI Taxonomy" id="946122"/>
    <lineage>
        <taxon>Eukaryota</taxon>
        <taxon>Fungi</taxon>
        <taxon>Dikarya</taxon>
        <taxon>Basidiomycota</taxon>
        <taxon>Agaricomycotina</taxon>
        <taxon>Agaricomycetes</taxon>
        <taxon>Agaricomycetidae</taxon>
        <taxon>Agaricales</taxon>
        <taxon>Pluteineae</taxon>
        <taxon>Amanitaceae</taxon>
        <taxon>Amanita</taxon>
    </lineage>
</organism>
<dbReference type="EMBL" id="KN818249">
    <property type="protein sequence ID" value="KIL64421.1"/>
    <property type="molecule type" value="Genomic_DNA"/>
</dbReference>
<keyword evidence="2" id="KW-1185">Reference proteome</keyword>
<dbReference type="Proteomes" id="UP000054549">
    <property type="component" value="Unassembled WGS sequence"/>
</dbReference>
<evidence type="ECO:0000313" key="1">
    <source>
        <dbReference type="EMBL" id="KIL64421.1"/>
    </source>
</evidence>